<dbReference type="PROSITE" id="PS50977">
    <property type="entry name" value="HTH_TETR_2"/>
    <property type="match status" value="1"/>
</dbReference>
<dbReference type="InterPro" id="IPR023772">
    <property type="entry name" value="DNA-bd_HTH_TetR-type_CS"/>
</dbReference>
<keyword evidence="2 4" id="KW-0238">DNA-binding</keyword>
<feature type="domain" description="HTH tetR-type" evidence="5">
    <location>
        <begin position="14"/>
        <end position="74"/>
    </location>
</feature>
<dbReference type="PANTHER" id="PTHR30055:SF158">
    <property type="entry name" value="POSSIBLE TRANSCRIPTIONAL REGULATORY PROTEIN (PROBABLY TETR-FAMILY)"/>
    <property type="match status" value="1"/>
</dbReference>
<dbReference type="EMBL" id="SLXQ01000013">
    <property type="protein sequence ID" value="TCP46794.1"/>
    <property type="molecule type" value="Genomic_DNA"/>
</dbReference>
<evidence type="ECO:0000256" key="1">
    <source>
        <dbReference type="ARBA" id="ARBA00023015"/>
    </source>
</evidence>
<dbReference type="GO" id="GO:0003700">
    <property type="term" value="F:DNA-binding transcription factor activity"/>
    <property type="evidence" value="ECO:0007669"/>
    <property type="project" value="TreeGrafter"/>
</dbReference>
<evidence type="ECO:0000313" key="7">
    <source>
        <dbReference type="Proteomes" id="UP000294911"/>
    </source>
</evidence>
<dbReference type="InterPro" id="IPR001647">
    <property type="entry name" value="HTH_TetR"/>
</dbReference>
<sequence>MTTSAPRKKRMPRAEREQQMLTIAEEVFVEQGFVASSMDDIAARVGVSKPMIYEYFGSKEGLLVACIRRAKAELFDCVANAAAGITDPEMALRSGFTAFFRYADEHRLSWQLVLNNEGALAGSAAAEAIEEIRTEQTTLDRALLETFVPHVPGQTLDAIAEIIVGACERLSRWYVRTEGVTAEDAAEYVMRLAWYGLRPLVASSDENVEPVQGSHPAQENNGA</sequence>
<feature type="DNA-binding region" description="H-T-H motif" evidence="4">
    <location>
        <begin position="37"/>
        <end position="56"/>
    </location>
</feature>
<dbReference type="RefSeq" id="WP_132879491.1">
    <property type="nucleotide sequence ID" value="NZ_SLXQ01000013.1"/>
</dbReference>
<accession>A0A4R2QEA6</accession>
<dbReference type="Pfam" id="PF21943">
    <property type="entry name" value="TetR_C_46"/>
    <property type="match status" value="1"/>
</dbReference>
<reference evidence="6 7" key="1">
    <citation type="submission" date="2019-03" db="EMBL/GenBank/DDBJ databases">
        <title>Genomic Encyclopedia of Type Strains, Phase IV (KMG-IV): sequencing the most valuable type-strain genomes for metagenomic binning, comparative biology and taxonomic classification.</title>
        <authorList>
            <person name="Goeker M."/>
        </authorList>
    </citation>
    <scope>NUCLEOTIDE SEQUENCE [LARGE SCALE GENOMIC DNA]</scope>
    <source>
        <strain evidence="6 7">DSM 45765</strain>
    </source>
</reference>
<dbReference type="PRINTS" id="PR00455">
    <property type="entry name" value="HTHTETR"/>
</dbReference>
<evidence type="ECO:0000313" key="6">
    <source>
        <dbReference type="EMBL" id="TCP46794.1"/>
    </source>
</evidence>
<evidence type="ECO:0000256" key="2">
    <source>
        <dbReference type="ARBA" id="ARBA00023125"/>
    </source>
</evidence>
<dbReference type="InterPro" id="IPR054129">
    <property type="entry name" value="DesT_TetR_C"/>
</dbReference>
<dbReference type="OrthoDB" id="3767959at2"/>
<name>A0A4R2QEA6_9PSEU</name>
<keyword evidence="7" id="KW-1185">Reference proteome</keyword>
<dbReference type="Proteomes" id="UP000294911">
    <property type="component" value="Unassembled WGS sequence"/>
</dbReference>
<proteinExistence type="predicted"/>
<dbReference type="GO" id="GO:0000976">
    <property type="term" value="F:transcription cis-regulatory region binding"/>
    <property type="evidence" value="ECO:0007669"/>
    <property type="project" value="TreeGrafter"/>
</dbReference>
<keyword evidence="1" id="KW-0805">Transcription regulation</keyword>
<dbReference type="PANTHER" id="PTHR30055">
    <property type="entry name" value="HTH-TYPE TRANSCRIPTIONAL REGULATOR RUTR"/>
    <property type="match status" value="1"/>
</dbReference>
<dbReference type="SUPFAM" id="SSF46689">
    <property type="entry name" value="Homeodomain-like"/>
    <property type="match status" value="1"/>
</dbReference>
<dbReference type="PROSITE" id="PS01081">
    <property type="entry name" value="HTH_TETR_1"/>
    <property type="match status" value="1"/>
</dbReference>
<dbReference type="InterPro" id="IPR009057">
    <property type="entry name" value="Homeodomain-like_sf"/>
</dbReference>
<organism evidence="6 7">
    <name type="scientific">Tamaricihabitans halophyticus</name>
    <dbReference type="NCBI Taxonomy" id="1262583"/>
    <lineage>
        <taxon>Bacteria</taxon>
        <taxon>Bacillati</taxon>
        <taxon>Actinomycetota</taxon>
        <taxon>Actinomycetes</taxon>
        <taxon>Pseudonocardiales</taxon>
        <taxon>Pseudonocardiaceae</taxon>
        <taxon>Tamaricihabitans</taxon>
    </lineage>
</organism>
<keyword evidence="3" id="KW-0804">Transcription</keyword>
<gene>
    <name evidence="6" type="ORF">EV191_11371</name>
</gene>
<evidence type="ECO:0000259" key="5">
    <source>
        <dbReference type="PROSITE" id="PS50977"/>
    </source>
</evidence>
<dbReference type="InterPro" id="IPR036271">
    <property type="entry name" value="Tet_transcr_reg_TetR-rel_C_sf"/>
</dbReference>
<dbReference type="GO" id="GO:0045892">
    <property type="term" value="P:negative regulation of DNA-templated transcription"/>
    <property type="evidence" value="ECO:0007669"/>
    <property type="project" value="UniProtKB-ARBA"/>
</dbReference>
<evidence type="ECO:0000256" key="3">
    <source>
        <dbReference type="ARBA" id="ARBA00023163"/>
    </source>
</evidence>
<dbReference type="AlphaFoldDB" id="A0A4R2QEA6"/>
<dbReference type="Pfam" id="PF00440">
    <property type="entry name" value="TetR_N"/>
    <property type="match status" value="1"/>
</dbReference>
<protein>
    <submittedName>
        <fullName evidence="6">TetR family transcriptional regulator</fullName>
    </submittedName>
</protein>
<comment type="caution">
    <text evidence="6">The sequence shown here is derived from an EMBL/GenBank/DDBJ whole genome shotgun (WGS) entry which is preliminary data.</text>
</comment>
<dbReference type="Gene3D" id="1.10.357.10">
    <property type="entry name" value="Tetracycline Repressor, domain 2"/>
    <property type="match status" value="1"/>
</dbReference>
<evidence type="ECO:0000256" key="4">
    <source>
        <dbReference type="PROSITE-ProRule" id="PRU00335"/>
    </source>
</evidence>
<dbReference type="SUPFAM" id="SSF48498">
    <property type="entry name" value="Tetracyclin repressor-like, C-terminal domain"/>
    <property type="match status" value="1"/>
</dbReference>
<dbReference type="InterPro" id="IPR050109">
    <property type="entry name" value="HTH-type_TetR-like_transc_reg"/>
</dbReference>
<dbReference type="FunFam" id="1.10.10.60:FF:000141">
    <property type="entry name" value="TetR family transcriptional regulator"/>
    <property type="match status" value="1"/>
</dbReference>